<feature type="compositionally biased region" description="Polar residues" evidence="3">
    <location>
        <begin position="1280"/>
        <end position="1293"/>
    </location>
</feature>
<feature type="region of interest" description="Disordered" evidence="3">
    <location>
        <begin position="1966"/>
        <end position="1992"/>
    </location>
</feature>
<evidence type="ECO:0000259" key="4">
    <source>
        <dbReference type="Pfam" id="PF13934"/>
    </source>
</evidence>
<feature type="compositionally biased region" description="Polar residues" evidence="3">
    <location>
        <begin position="1213"/>
        <end position="1222"/>
    </location>
</feature>
<proteinExistence type="predicted"/>
<accession>A0AAJ6YCD2</accession>
<dbReference type="CTD" id="32971"/>
<evidence type="ECO:0000256" key="3">
    <source>
        <dbReference type="SAM" id="MobiDB-lite"/>
    </source>
</evidence>
<keyword evidence="2" id="KW-0539">Nucleus</keyword>
<dbReference type="InterPro" id="IPR052620">
    <property type="entry name" value="ELYS/MEL-28_NucAsmblyFactor"/>
</dbReference>
<feature type="region of interest" description="Disordered" evidence="3">
    <location>
        <begin position="2253"/>
        <end position="2297"/>
    </location>
</feature>
<dbReference type="KEGG" id="csol:105360159"/>
<feature type="region of interest" description="Disordered" evidence="3">
    <location>
        <begin position="1280"/>
        <end position="1302"/>
    </location>
</feature>
<evidence type="ECO:0000256" key="2">
    <source>
        <dbReference type="ARBA" id="ARBA00023242"/>
    </source>
</evidence>
<reference evidence="6" key="1">
    <citation type="submission" date="2025-08" db="UniProtKB">
        <authorList>
            <consortium name="RefSeq"/>
        </authorList>
    </citation>
    <scope>IDENTIFICATION</scope>
</reference>
<evidence type="ECO:0000313" key="6">
    <source>
        <dbReference type="RefSeq" id="XP_011495271.1"/>
    </source>
</evidence>
<dbReference type="RefSeq" id="XP_011495271.1">
    <property type="nucleotide sequence ID" value="XM_011496969.1"/>
</dbReference>
<organism evidence="5 6">
    <name type="scientific">Ceratosolen solmsi marchali</name>
    <dbReference type="NCBI Taxonomy" id="326594"/>
    <lineage>
        <taxon>Eukaryota</taxon>
        <taxon>Metazoa</taxon>
        <taxon>Ecdysozoa</taxon>
        <taxon>Arthropoda</taxon>
        <taxon>Hexapoda</taxon>
        <taxon>Insecta</taxon>
        <taxon>Pterygota</taxon>
        <taxon>Neoptera</taxon>
        <taxon>Endopterygota</taxon>
        <taxon>Hymenoptera</taxon>
        <taxon>Apocrita</taxon>
        <taxon>Proctotrupomorpha</taxon>
        <taxon>Chalcidoidea</taxon>
        <taxon>Agaonidae</taxon>
        <taxon>Agaoninae</taxon>
        <taxon>Ceratosolen</taxon>
    </lineage>
</organism>
<feature type="region of interest" description="Disordered" evidence="3">
    <location>
        <begin position="1526"/>
        <end position="1562"/>
    </location>
</feature>
<dbReference type="PANTHER" id="PTHR21583">
    <property type="entry name" value="ELYS PROTEIN"/>
    <property type="match status" value="1"/>
</dbReference>
<feature type="compositionally biased region" description="Polar residues" evidence="3">
    <location>
        <begin position="1356"/>
        <end position="1368"/>
    </location>
</feature>
<keyword evidence="5" id="KW-1185">Reference proteome</keyword>
<dbReference type="InterPro" id="IPR025151">
    <property type="entry name" value="ELYS_dom"/>
</dbReference>
<feature type="region of interest" description="Disordered" evidence="3">
    <location>
        <begin position="2014"/>
        <end position="2058"/>
    </location>
</feature>
<feature type="compositionally biased region" description="Polar residues" evidence="3">
    <location>
        <begin position="1924"/>
        <end position="1934"/>
    </location>
</feature>
<feature type="region of interest" description="Disordered" evidence="3">
    <location>
        <begin position="1415"/>
        <end position="1450"/>
    </location>
</feature>
<feature type="compositionally biased region" description="Low complexity" evidence="3">
    <location>
        <begin position="1864"/>
        <end position="1881"/>
    </location>
</feature>
<feature type="compositionally biased region" description="Acidic residues" evidence="3">
    <location>
        <begin position="1529"/>
        <end position="1548"/>
    </location>
</feature>
<feature type="domain" description="ELYS-like" evidence="4">
    <location>
        <begin position="754"/>
        <end position="970"/>
    </location>
</feature>
<feature type="region of interest" description="Disordered" evidence="3">
    <location>
        <begin position="2157"/>
        <end position="2193"/>
    </location>
</feature>
<protein>
    <submittedName>
        <fullName evidence="6">Uncharacterized protein LOC105360159</fullName>
    </submittedName>
</protein>
<dbReference type="PANTHER" id="PTHR21583:SF8">
    <property type="entry name" value="PROTEIN ELYS"/>
    <property type="match status" value="1"/>
</dbReference>
<feature type="compositionally biased region" description="Low complexity" evidence="3">
    <location>
        <begin position="1980"/>
        <end position="1992"/>
    </location>
</feature>
<evidence type="ECO:0000256" key="1">
    <source>
        <dbReference type="ARBA" id="ARBA00004123"/>
    </source>
</evidence>
<feature type="compositionally biased region" description="Basic and acidic residues" evidence="3">
    <location>
        <begin position="1854"/>
        <end position="1863"/>
    </location>
</feature>
<sequence>MKELEETNCEISNIINFELPLWDPSNNLISQNELATIDGSKESNLETSGGFLNTDCKYAWISHKTHLVVIDVRYGKFITSWNFPNKITSVSPFPTEPGQVPLLLIGLDNNAIRIKDSIGYLIIFDCCTSTILTTIEVPAGVEKACIIHGGAEWEEFNEKRPNTVLSDNTGLIFAALRNLQHVVIDINRSLWKNFLHEGNSITAKLEFINNSSACPTSINKTKKEPTHLAYDLMSKEIEQYIGFDRNDFEATPLYDENLCSVLLSSVKIGCLITGCLGRAIIWQNDGSIGWISPSFDENAYVTHIALLEPSDDPRPFYYLWIACQSDSPESSAVLRMYAMLFNKKRCDKTGESSLYFHLESEPSLKFELELEQGERVHSLLSVERENLRDPSDTGSRRGEDSLLLIGSDDRLLMFDLNRWYKEQMPRTMAECRNPNSVMASYRTKSEDFVKRGVIACSYVPRSLREFPTKGPSSPEELFYPNSLTLEWIELMADNLTFWLARGVQSELLREITIAGPIVIVKPTETYRRCLTAGLVPFDSSSPDYNFDTDKSQQREMLLSICLEQRWANFLIRCASEWSDGSAAYLYPEFLRWGVQRASELKLIADRLCVPLFDQSGTNIGESEVKTLRFCCQQLECLTTVVSRLPNLESDLEKQRRALKRIATYLQVLLWFYDVGLLPETQEVEEEDDIPQITMSMKIPYPKDKLMEIYHKKRGSDKNKEENVEQTLFIHQLIFHDCLPIRAQWEKEAGSEYPNYGGYYPPPSLQSLLRSYLTDCHREEYDNTDDNDDECDMAEMDSKHSITIYLLMDLAMLLQGCYPSVDRLIKYPSAFKLSPSLIKLTQAFWLLDHEDYEGFFKIMTGQLISISDIKDWHHKIAINTLLKNNEHKLALMYLRVLKPPLSSLEDQGTVIALEVERDLVESAFHSRPPSHYTQLLTKFFSSCKAYGKLKEILYLSLDNEEEEAFVRFLKEGGCEDTRLLYFLQRCRHTEASDIFAFDTALNSQRLGVQSKTVHPTALKILSTFNATLPEITKRFASSLLKNNGDYLHEQHELAAFAGPNSNVNGGYPRPMSHCRNPISEVYDIAIHKTRETCFKAERGIGTTNHIPFLGAPCSTIVFCTRATSANSTVDQSDANCVTFAERKVTKGKRTLGMMNESEDNVEYKIESKRRRLGSEAEMSSSNGESDEPPPRRLSMSQVCDTPLVQRKVRPTGNRDPNNLTAETPHSILKIRQMLRRNSNSPSFNYRTGSPSEREVILDNMLGDGRPARQIRFSMDRFSGNDDSIFSVNDGNQEQSEQENSKNAEAECLEENYYSPSMSMKSIRDISMLTDSSFTKYIRGLRPRPSLRRSSLFSRASTDSQSQKTSFSDTIDVSALDTSFERSRKMSKVSPKSALSSNLYSASVLSSNTSIEVSPLKRPLTINNNQDNNDDDVTEESEEHSENETVANVSDKSIDKESLVDPLCTGAQEENDELITDEVETLVKNLLTTIILNIFVYNPNEFHIKNFFDEVEVDRERSTSVNCNLLRQDEVSEDDGNEEIEIEPEPEESLETDKDLDRDCDQDDDTFQSLSNSLDYTINVPSDLTSNCLDQPDDNCESSYNQLRQDYDNQDYSHTQKFALPNRSQQFSNTAYDDYHHNTLTRPIFIDSQGIVKYDSACDITDDESIDDEFAAVTSPAIKERTCELTLNLSSAERSKDNKMHSLRSRKSNGSSITEDDDEGNGSEKATSFVSVSSDSLQCSDVSNVALKTLDITNTYSLNLQSRLTARSDDLANDGTPLKEDTKKQGSLNYKIPSARRSIKSIILPIKTNESVESTTTVDRGKRSTSVTKEVKNILSKVIQDPIVNISSTEKTLLTEEIKDSEEQQKSPSSISSDSITTKESIIPTELSQNSLISQKEKEHFINIKSSNKSSSKRSTRGSQKDELSNQRVTRTSSITKELEKPSRKTRATSIAKEIISIQTKVKNDDTIEEPVEKKTSKSKTTRASTISKEATTTTTVPTNENIETIVVPDDELQEEYKEKTRRANTSRTSSLGKDTKAKASVVTRQMRSGSVEQDKDETTVLGAKRTRASSMIKSARDIDEKVAPVRRTTRASSLAKEISAAEQNETLAKTTRKRCGSLPKDITLGSDSVKMRSRNRRSTSLLKEVILEESISQLDSSIGGKRLRVPRSMDDGSTSSPAANTRSRRSSVQSVPDDLEEILATRSGEMEVDEGRARRAGSVDSSLVVPTGKRMTRSVLAKATVIPDIILEEAVATKSVAKRQPARRRRATSDVPESGITEEKTKASGKSKRGRKTSESKDYLFSLPEETGHLPQNIEDECQMPTYTFSEPAALQKFISPVDDEESSDVTTNLLKSNTTDSDHVSLARIQRRPRTCFVLPKNTKDKAK</sequence>
<feature type="region of interest" description="Disordered" evidence="3">
    <location>
        <begin position="1160"/>
        <end position="1224"/>
    </location>
</feature>
<gene>
    <name evidence="6" type="primary">LOC105360159</name>
</gene>
<feature type="region of interest" description="Disordered" evidence="3">
    <location>
        <begin position="1347"/>
        <end position="1368"/>
    </location>
</feature>
<feature type="compositionally biased region" description="Basic residues" evidence="3">
    <location>
        <begin position="2255"/>
        <end position="2265"/>
    </location>
</feature>
<evidence type="ECO:0000313" key="5">
    <source>
        <dbReference type="Proteomes" id="UP000695007"/>
    </source>
</evidence>
<name>A0AAJ6YCD2_9HYME</name>
<dbReference type="GeneID" id="105360159"/>
<dbReference type="Pfam" id="PF13934">
    <property type="entry name" value="ELYS"/>
    <property type="match status" value="1"/>
</dbReference>
<feature type="region of interest" description="Disordered" evidence="3">
    <location>
        <begin position="1854"/>
        <end position="1945"/>
    </location>
</feature>
<dbReference type="GO" id="GO:0005634">
    <property type="term" value="C:nucleus"/>
    <property type="evidence" value="ECO:0007669"/>
    <property type="project" value="UniProtKB-SubCell"/>
</dbReference>
<feature type="compositionally biased region" description="Acidic residues" evidence="3">
    <location>
        <begin position="1426"/>
        <end position="1439"/>
    </location>
</feature>
<feature type="region of interest" description="Disordered" evidence="3">
    <location>
        <begin position="1692"/>
        <end position="1725"/>
    </location>
</feature>
<feature type="compositionally biased region" description="Polar residues" evidence="3">
    <location>
        <begin position="2041"/>
        <end position="2050"/>
    </location>
</feature>
<feature type="compositionally biased region" description="Polar residues" evidence="3">
    <location>
        <begin position="2170"/>
        <end position="2189"/>
    </location>
</feature>
<dbReference type="Proteomes" id="UP000695007">
    <property type="component" value="Unplaced"/>
</dbReference>
<comment type="subcellular location">
    <subcellularLocation>
        <location evidence="1">Nucleus</location>
    </subcellularLocation>
</comment>